<dbReference type="InterPro" id="IPR005493">
    <property type="entry name" value="RraA/RraA-like"/>
</dbReference>
<evidence type="ECO:0000256" key="1">
    <source>
        <dbReference type="ARBA" id="ARBA00001342"/>
    </source>
</evidence>
<evidence type="ECO:0000256" key="5">
    <source>
        <dbReference type="ARBA" id="ARBA00022723"/>
    </source>
</evidence>
<evidence type="ECO:0000256" key="3">
    <source>
        <dbReference type="ARBA" id="ARBA00008621"/>
    </source>
</evidence>
<dbReference type="InterPro" id="IPR036704">
    <property type="entry name" value="RraA/RraA-like_sf"/>
</dbReference>
<comment type="similarity">
    <text evidence="3 10">Belongs to the class II aldolase/RraA-like family.</text>
</comment>
<evidence type="ECO:0000256" key="6">
    <source>
        <dbReference type="ARBA" id="ARBA00023239"/>
    </source>
</evidence>
<feature type="binding site" evidence="9">
    <location>
        <position position="102"/>
    </location>
    <ligand>
        <name>substrate</name>
    </ligand>
</feature>
<evidence type="ECO:0000256" key="4">
    <source>
        <dbReference type="ARBA" id="ARBA00011233"/>
    </source>
</evidence>
<sequence>MDFATTDLCDDHEARLADGSLRVLTPGWQAFGKRARFAGPAMTLKVFEDNSLVREALESPGQGRVLVVDAGGSARCALVGGNLGQLGEKNGWAGIVLNGYVRDTVELNDCDIGIRALGVHPRKSEKRNSGQRDVALQMPGAVVRPGNWIYVDEDGVLVSDVDLANASVKQG</sequence>
<evidence type="ECO:0000313" key="12">
    <source>
        <dbReference type="Proteomes" id="UP000324324"/>
    </source>
</evidence>
<comment type="caution">
    <text evidence="11">The sequence shown here is derived from an EMBL/GenBank/DDBJ whole genome shotgun (WGS) entry which is preliminary data.</text>
</comment>
<dbReference type="EC" id="4.1.1.112" evidence="10"/>
<dbReference type="GO" id="GO:0046872">
    <property type="term" value="F:metal ion binding"/>
    <property type="evidence" value="ECO:0007669"/>
    <property type="project" value="UniProtKB-KW"/>
</dbReference>
<proteinExistence type="inferred from homology"/>
<comment type="catalytic activity">
    <reaction evidence="8 10">
        <text>oxaloacetate + H(+) = pyruvate + CO2</text>
        <dbReference type="Rhea" id="RHEA:15641"/>
        <dbReference type="ChEBI" id="CHEBI:15361"/>
        <dbReference type="ChEBI" id="CHEBI:15378"/>
        <dbReference type="ChEBI" id="CHEBI:16452"/>
        <dbReference type="ChEBI" id="CHEBI:16526"/>
        <dbReference type="EC" id="4.1.1.112"/>
    </reaction>
</comment>
<evidence type="ECO:0000256" key="10">
    <source>
        <dbReference type="RuleBase" id="RU004338"/>
    </source>
</evidence>
<keyword evidence="12" id="KW-1185">Reference proteome</keyword>
<comment type="catalytic activity">
    <reaction evidence="1 10">
        <text>4-hydroxy-4-methyl-2-oxoglutarate = 2 pyruvate</text>
        <dbReference type="Rhea" id="RHEA:22748"/>
        <dbReference type="ChEBI" id="CHEBI:15361"/>
        <dbReference type="ChEBI" id="CHEBI:58276"/>
        <dbReference type="EC" id="4.1.3.17"/>
    </reaction>
</comment>
<dbReference type="Proteomes" id="UP000324324">
    <property type="component" value="Unassembled WGS sequence"/>
</dbReference>
<accession>A0A5M8A2A0</accession>
<dbReference type="NCBIfam" id="NF006875">
    <property type="entry name" value="PRK09372.1"/>
    <property type="match status" value="1"/>
</dbReference>
<evidence type="ECO:0000256" key="9">
    <source>
        <dbReference type="PIRSR" id="PIRSR605493-1"/>
    </source>
</evidence>
<dbReference type="GO" id="GO:0008428">
    <property type="term" value="F:ribonuclease inhibitor activity"/>
    <property type="evidence" value="ECO:0007669"/>
    <property type="project" value="InterPro"/>
</dbReference>
<protein>
    <recommendedName>
        <fullName evidence="10">4-hydroxy-4-methyl-2-oxoglutarate aldolase</fullName>
        <shortName evidence="10">HMG aldolase</shortName>
        <ecNumber evidence="10">4.1.1.112</ecNumber>
        <ecNumber evidence="10">4.1.3.17</ecNumber>
    </recommendedName>
    <alternativeName>
        <fullName evidence="10">Oxaloacetate decarboxylase</fullName>
    </alternativeName>
</protein>
<gene>
    <name evidence="11" type="ORF">F1599_22750</name>
</gene>
<evidence type="ECO:0000256" key="7">
    <source>
        <dbReference type="ARBA" id="ARBA00025046"/>
    </source>
</evidence>
<dbReference type="CDD" id="cd16841">
    <property type="entry name" value="RraA_family"/>
    <property type="match status" value="1"/>
</dbReference>
<dbReference type="InterPro" id="IPR010203">
    <property type="entry name" value="RraA"/>
</dbReference>
<dbReference type="NCBIfam" id="TIGR01935">
    <property type="entry name" value="NOT-MenG"/>
    <property type="match status" value="1"/>
</dbReference>
<dbReference type="GO" id="GO:0051252">
    <property type="term" value="P:regulation of RNA metabolic process"/>
    <property type="evidence" value="ECO:0007669"/>
    <property type="project" value="InterPro"/>
</dbReference>
<dbReference type="Pfam" id="PF03737">
    <property type="entry name" value="RraA-like"/>
    <property type="match status" value="1"/>
</dbReference>
<dbReference type="GO" id="GO:0047443">
    <property type="term" value="F:4-hydroxy-4-methyl-2-oxoglutarate aldolase activity"/>
    <property type="evidence" value="ECO:0007669"/>
    <property type="project" value="UniProtKB-EC"/>
</dbReference>
<evidence type="ECO:0000313" key="11">
    <source>
        <dbReference type="EMBL" id="KAA6117817.1"/>
    </source>
</evidence>
<dbReference type="EMBL" id="VWRN01000063">
    <property type="protein sequence ID" value="KAA6117817.1"/>
    <property type="molecule type" value="Genomic_DNA"/>
</dbReference>
<evidence type="ECO:0000256" key="2">
    <source>
        <dbReference type="ARBA" id="ARBA00001968"/>
    </source>
</evidence>
<comment type="cofactor">
    <cofactor evidence="9">
        <name>Mg(2+)</name>
        <dbReference type="ChEBI" id="CHEBI:18420"/>
    </cofactor>
</comment>
<comment type="function">
    <text evidence="7 10">Catalyzes the aldol cleavage of 4-hydroxy-4-methyl-2-oxoglutarate (HMG) into 2 molecules of pyruvate. Also contains a secondary oxaloacetate (OAA) decarboxylase activity due to the common pyruvate enolate transition state formed following C-C bond cleavage in the retro-aldol and decarboxylation reactions.</text>
</comment>
<dbReference type="EC" id="4.1.3.17" evidence="10"/>
<keyword evidence="6 10" id="KW-0456">Lyase</keyword>
<keyword evidence="9" id="KW-0460">Magnesium</keyword>
<reference evidence="11 12" key="1">
    <citation type="submission" date="2019-09" db="EMBL/GenBank/DDBJ databases">
        <title>Isolation of a novel species in the genus Cupriavidus from patients with sepsis using whole genome sequencing.</title>
        <authorList>
            <person name="Kweon O.J."/>
            <person name="Lee M.-K."/>
        </authorList>
    </citation>
    <scope>NUCLEOTIDE SEQUENCE [LARGE SCALE GENOMIC DNA]</scope>
    <source>
        <strain evidence="11 12">MKL-01</strain>
    </source>
</reference>
<name>A0A5M8A2A0_9BURK</name>
<organism evidence="11 12">
    <name type="scientific">Cupriavidus cauae</name>
    <dbReference type="NCBI Taxonomy" id="2608999"/>
    <lineage>
        <taxon>Bacteria</taxon>
        <taxon>Pseudomonadati</taxon>
        <taxon>Pseudomonadota</taxon>
        <taxon>Betaproteobacteria</taxon>
        <taxon>Burkholderiales</taxon>
        <taxon>Burkholderiaceae</taxon>
        <taxon>Cupriavidus</taxon>
    </lineage>
</organism>
<dbReference type="RefSeq" id="WP_150084662.1">
    <property type="nucleotide sequence ID" value="NZ_VWRN01000063.1"/>
</dbReference>
<dbReference type="AlphaFoldDB" id="A0A5M8A2A0"/>
<dbReference type="PANTHER" id="PTHR33254:SF4">
    <property type="entry name" value="4-HYDROXY-4-METHYL-2-OXOGLUTARATE ALDOLASE 3-RELATED"/>
    <property type="match status" value="1"/>
</dbReference>
<feature type="binding site" evidence="9">
    <location>
        <begin position="80"/>
        <end position="83"/>
    </location>
    <ligand>
        <name>substrate</name>
    </ligand>
</feature>
<feature type="binding site" evidence="9">
    <location>
        <position position="103"/>
    </location>
    <ligand>
        <name>Mg(2+)</name>
        <dbReference type="ChEBI" id="CHEBI:18420"/>
    </ligand>
</feature>
<dbReference type="Gene3D" id="3.50.30.40">
    <property type="entry name" value="Ribonuclease E inhibitor RraA/RraA-like"/>
    <property type="match status" value="1"/>
</dbReference>
<keyword evidence="5 9" id="KW-0479">Metal-binding</keyword>
<dbReference type="PANTHER" id="PTHR33254">
    <property type="entry name" value="4-HYDROXY-4-METHYL-2-OXOGLUTARATE ALDOLASE 3-RELATED"/>
    <property type="match status" value="1"/>
</dbReference>
<comment type="cofactor">
    <cofactor evidence="2 10">
        <name>a divalent metal cation</name>
        <dbReference type="ChEBI" id="CHEBI:60240"/>
    </cofactor>
</comment>
<comment type="subunit">
    <text evidence="4 10">Homotrimer.</text>
</comment>
<evidence type="ECO:0000256" key="8">
    <source>
        <dbReference type="ARBA" id="ARBA00047973"/>
    </source>
</evidence>
<dbReference type="GO" id="GO:0008948">
    <property type="term" value="F:oxaloacetate decarboxylase activity"/>
    <property type="evidence" value="ECO:0007669"/>
    <property type="project" value="UniProtKB-EC"/>
</dbReference>
<dbReference type="SUPFAM" id="SSF89562">
    <property type="entry name" value="RraA-like"/>
    <property type="match status" value="1"/>
</dbReference>